<accession>A0A2Z2P4I0</accession>
<dbReference type="InterPro" id="IPR005064">
    <property type="entry name" value="BUG"/>
</dbReference>
<dbReference type="PANTHER" id="PTHR42928:SF5">
    <property type="entry name" value="BLR1237 PROTEIN"/>
    <property type="match status" value="1"/>
</dbReference>
<proteinExistence type="inferred from homology"/>
<dbReference type="Proteomes" id="UP000250079">
    <property type="component" value="Chromosome"/>
</dbReference>
<evidence type="ECO:0000313" key="4">
    <source>
        <dbReference type="Proteomes" id="UP000250079"/>
    </source>
</evidence>
<feature type="signal peptide" evidence="2">
    <location>
        <begin position="1"/>
        <end position="22"/>
    </location>
</feature>
<keyword evidence="2" id="KW-0732">Signal</keyword>
<dbReference type="InterPro" id="IPR042100">
    <property type="entry name" value="Bug_dom1"/>
</dbReference>
<dbReference type="Gene3D" id="3.40.190.150">
    <property type="entry name" value="Bordetella uptake gene, domain 1"/>
    <property type="match status" value="1"/>
</dbReference>
<evidence type="ECO:0000313" key="3">
    <source>
        <dbReference type="EMBL" id="ASJ76350.1"/>
    </source>
</evidence>
<keyword evidence="4" id="KW-1185">Reference proteome</keyword>
<gene>
    <name evidence="3" type="ORF">IMCC3135_31515</name>
</gene>
<dbReference type="EMBL" id="CP018632">
    <property type="protein sequence ID" value="ASJ76350.1"/>
    <property type="molecule type" value="Genomic_DNA"/>
</dbReference>
<evidence type="ECO:0008006" key="5">
    <source>
        <dbReference type="Google" id="ProtNLM"/>
    </source>
</evidence>
<reference evidence="3 4" key="1">
    <citation type="submission" date="2016-12" db="EMBL/GenBank/DDBJ databases">
        <authorList>
            <person name="Song W.-J."/>
            <person name="Kurnit D.M."/>
        </authorList>
    </citation>
    <scope>NUCLEOTIDE SEQUENCE [LARGE SCALE GENOMIC DNA]</scope>
    <source>
        <strain evidence="3 4">IMCC3135</strain>
    </source>
</reference>
<sequence length="314" mass="33727">MNKKLSVSTFLLTIAMAASAFAYPDKPVTYVIPFSPGGESDTTAQMQAPFFEALTGQPMKFKYAPGGGGAKSWSMLNRFPADGHTVVTINLPHIITQPLLGKVGYATDDLNPVHFFHYTPDAILVKKNSPLKTFADFVAAAKAKPGALKVSGSGKYSANNIAQLALDKKAGIKTNYTGYKGSSAAMVGLLGGQVDAAWSYTTSAVTYGDDVRMLAVAMEERHPAFPDTPTFKELGYDWVGGAYRGAAVPKATPDAISQKLSDRLAEINNDPEFRRQMVEAGFALINIEKADMSAYMAQMTDRYTSLLQELGIAP</sequence>
<dbReference type="Gene3D" id="3.40.190.10">
    <property type="entry name" value="Periplasmic binding protein-like II"/>
    <property type="match status" value="1"/>
</dbReference>
<dbReference type="KEGG" id="gai:IMCC3135_31515"/>
<dbReference type="AlphaFoldDB" id="A0A2Z2P4I0"/>
<dbReference type="CDD" id="cd07012">
    <property type="entry name" value="PBP2_Bug_TTT"/>
    <property type="match status" value="1"/>
</dbReference>
<evidence type="ECO:0000256" key="1">
    <source>
        <dbReference type="ARBA" id="ARBA00006987"/>
    </source>
</evidence>
<dbReference type="SUPFAM" id="SSF53850">
    <property type="entry name" value="Periplasmic binding protein-like II"/>
    <property type="match status" value="1"/>
</dbReference>
<dbReference type="PIRSF" id="PIRSF017082">
    <property type="entry name" value="YflP"/>
    <property type="match status" value="1"/>
</dbReference>
<feature type="chain" id="PRO_5016402666" description="Tripartite tricarboxylate transporter family receptor" evidence="2">
    <location>
        <begin position="23"/>
        <end position="314"/>
    </location>
</feature>
<dbReference type="PANTHER" id="PTHR42928">
    <property type="entry name" value="TRICARBOXYLATE-BINDING PROTEIN"/>
    <property type="match status" value="1"/>
</dbReference>
<organism evidence="3 4">
    <name type="scientific">Granulosicoccus antarcticus IMCC3135</name>
    <dbReference type="NCBI Taxonomy" id="1192854"/>
    <lineage>
        <taxon>Bacteria</taxon>
        <taxon>Pseudomonadati</taxon>
        <taxon>Pseudomonadota</taxon>
        <taxon>Gammaproteobacteria</taxon>
        <taxon>Chromatiales</taxon>
        <taxon>Granulosicoccaceae</taxon>
        <taxon>Granulosicoccus</taxon>
    </lineage>
</organism>
<name>A0A2Z2P4I0_9GAMM</name>
<evidence type="ECO:0000256" key="2">
    <source>
        <dbReference type="SAM" id="SignalP"/>
    </source>
</evidence>
<protein>
    <recommendedName>
        <fullName evidence="5">Tripartite tricarboxylate transporter family receptor</fullName>
    </recommendedName>
</protein>
<dbReference type="RefSeq" id="WP_205737798.1">
    <property type="nucleotide sequence ID" value="NZ_CP018632.1"/>
</dbReference>
<dbReference type="Pfam" id="PF03401">
    <property type="entry name" value="TctC"/>
    <property type="match status" value="1"/>
</dbReference>
<comment type="similarity">
    <text evidence="1">Belongs to the UPF0065 (bug) family.</text>
</comment>